<keyword evidence="5 9" id="KW-0547">Nucleotide-binding</keyword>
<dbReference type="InterPro" id="IPR006001">
    <property type="entry name" value="Therm_gnt_kin"/>
</dbReference>
<comment type="catalytic activity">
    <reaction evidence="8 9">
        <text>D-gluconate + ATP = 6-phospho-D-gluconate + ADP + H(+)</text>
        <dbReference type="Rhea" id="RHEA:19433"/>
        <dbReference type="ChEBI" id="CHEBI:15378"/>
        <dbReference type="ChEBI" id="CHEBI:18391"/>
        <dbReference type="ChEBI" id="CHEBI:30616"/>
        <dbReference type="ChEBI" id="CHEBI:58759"/>
        <dbReference type="ChEBI" id="CHEBI:456216"/>
        <dbReference type="EC" id="2.7.1.12"/>
    </reaction>
</comment>
<dbReference type="EMBL" id="JBHSGP010000005">
    <property type="protein sequence ID" value="MFC4721156.1"/>
    <property type="molecule type" value="Genomic_DNA"/>
</dbReference>
<evidence type="ECO:0000256" key="2">
    <source>
        <dbReference type="ARBA" id="ARBA00008420"/>
    </source>
</evidence>
<evidence type="ECO:0000256" key="6">
    <source>
        <dbReference type="ARBA" id="ARBA00022777"/>
    </source>
</evidence>
<organism evidence="10 11">
    <name type="scientific">Geojedonia litorea</name>
    <dbReference type="NCBI Taxonomy" id="1268269"/>
    <lineage>
        <taxon>Bacteria</taxon>
        <taxon>Pseudomonadati</taxon>
        <taxon>Bacteroidota</taxon>
        <taxon>Flavobacteriia</taxon>
        <taxon>Flavobacteriales</taxon>
        <taxon>Flavobacteriaceae</taxon>
        <taxon>Geojedonia</taxon>
    </lineage>
</organism>
<dbReference type="PANTHER" id="PTHR43442:SF3">
    <property type="entry name" value="GLUCONOKINASE-RELATED"/>
    <property type="match status" value="1"/>
</dbReference>
<dbReference type="SUPFAM" id="SSF52540">
    <property type="entry name" value="P-loop containing nucleoside triphosphate hydrolases"/>
    <property type="match status" value="1"/>
</dbReference>
<evidence type="ECO:0000256" key="7">
    <source>
        <dbReference type="ARBA" id="ARBA00022840"/>
    </source>
</evidence>
<proteinExistence type="inferred from homology"/>
<reference evidence="11" key="1">
    <citation type="journal article" date="2019" name="Int. J. Syst. Evol. Microbiol.">
        <title>The Global Catalogue of Microorganisms (GCM) 10K type strain sequencing project: providing services to taxonomists for standard genome sequencing and annotation.</title>
        <authorList>
            <consortium name="The Broad Institute Genomics Platform"/>
            <consortium name="The Broad Institute Genome Sequencing Center for Infectious Disease"/>
            <person name="Wu L."/>
            <person name="Ma J."/>
        </authorList>
    </citation>
    <scope>NUCLEOTIDE SEQUENCE [LARGE SCALE GENOMIC DNA]</scope>
    <source>
        <strain evidence="11">CCUG 63682</strain>
    </source>
</reference>
<dbReference type="RefSeq" id="WP_387960988.1">
    <property type="nucleotide sequence ID" value="NZ_JBHSGP010000005.1"/>
</dbReference>
<dbReference type="Gene3D" id="3.40.50.300">
    <property type="entry name" value="P-loop containing nucleotide triphosphate hydrolases"/>
    <property type="match status" value="1"/>
</dbReference>
<evidence type="ECO:0000256" key="9">
    <source>
        <dbReference type="RuleBase" id="RU363066"/>
    </source>
</evidence>
<evidence type="ECO:0000313" key="10">
    <source>
        <dbReference type="EMBL" id="MFC4721156.1"/>
    </source>
</evidence>
<name>A0ABV9MYS0_9FLAO</name>
<keyword evidence="6 9" id="KW-0418">Kinase</keyword>
<keyword evidence="7 9" id="KW-0067">ATP-binding</keyword>
<gene>
    <name evidence="10" type="ORF">ACFO5O_02400</name>
</gene>
<evidence type="ECO:0000256" key="4">
    <source>
        <dbReference type="ARBA" id="ARBA00022679"/>
    </source>
</evidence>
<evidence type="ECO:0000256" key="1">
    <source>
        <dbReference type="ARBA" id="ARBA00004761"/>
    </source>
</evidence>
<dbReference type="EC" id="2.7.1.12" evidence="3 9"/>
<dbReference type="InterPro" id="IPR027417">
    <property type="entry name" value="P-loop_NTPase"/>
</dbReference>
<dbReference type="Proteomes" id="UP001595953">
    <property type="component" value="Unassembled WGS sequence"/>
</dbReference>
<keyword evidence="11" id="KW-1185">Reference proteome</keyword>
<evidence type="ECO:0000256" key="5">
    <source>
        <dbReference type="ARBA" id="ARBA00022741"/>
    </source>
</evidence>
<dbReference type="CDD" id="cd02021">
    <property type="entry name" value="GntK"/>
    <property type="match status" value="1"/>
</dbReference>
<comment type="caution">
    <text evidence="10">The sequence shown here is derived from an EMBL/GenBank/DDBJ whole genome shotgun (WGS) entry which is preliminary data.</text>
</comment>
<evidence type="ECO:0000256" key="3">
    <source>
        <dbReference type="ARBA" id="ARBA00012054"/>
    </source>
</evidence>
<accession>A0ABV9MYS0</accession>
<protein>
    <recommendedName>
        <fullName evidence="3 9">Gluconokinase</fullName>
        <ecNumber evidence="3 9">2.7.1.12</ecNumber>
    </recommendedName>
</protein>
<comment type="pathway">
    <text evidence="1">Carbohydrate acid metabolism.</text>
</comment>
<dbReference type="Pfam" id="PF01202">
    <property type="entry name" value="SKI"/>
    <property type="match status" value="1"/>
</dbReference>
<comment type="similarity">
    <text evidence="2 9">Belongs to the gluconokinase GntK/GntV family.</text>
</comment>
<dbReference type="NCBIfam" id="TIGR01313">
    <property type="entry name" value="therm_gnt_kin"/>
    <property type="match status" value="1"/>
</dbReference>
<evidence type="ECO:0000256" key="8">
    <source>
        <dbReference type="ARBA" id="ARBA00048090"/>
    </source>
</evidence>
<keyword evidence="4 9" id="KW-0808">Transferase</keyword>
<dbReference type="InterPro" id="IPR031322">
    <property type="entry name" value="Shikimate/glucono_kinase"/>
</dbReference>
<dbReference type="PANTHER" id="PTHR43442">
    <property type="entry name" value="GLUCONOKINASE-RELATED"/>
    <property type="match status" value="1"/>
</dbReference>
<evidence type="ECO:0000313" key="11">
    <source>
        <dbReference type="Proteomes" id="UP001595953"/>
    </source>
</evidence>
<sequence length="161" mass="18094">MIIVMGVSGCGKTTIGEQLAKALNLPFYDADDFHPQANIDKMKQNIALTDVDRHPWLLTLANHIADWDTRGGAVLSCSALKESYRTVLASTSKSVTWVYLKGSFELIKSRIEERTGHYMASHLLQSQFDALEEPNYGYHITIDQSPERIIETLVSNLKTHE</sequence>